<organism evidence="2 3">
    <name type="scientific">Spirosoma fluviale</name>
    <dbReference type="NCBI Taxonomy" id="1597977"/>
    <lineage>
        <taxon>Bacteria</taxon>
        <taxon>Pseudomonadati</taxon>
        <taxon>Bacteroidota</taxon>
        <taxon>Cytophagia</taxon>
        <taxon>Cytophagales</taxon>
        <taxon>Cytophagaceae</taxon>
        <taxon>Spirosoma</taxon>
    </lineage>
</organism>
<protein>
    <submittedName>
        <fullName evidence="2">ATPase/GTPase, AAA15 family</fullName>
    </submittedName>
</protein>
<evidence type="ECO:0000313" key="2">
    <source>
        <dbReference type="EMBL" id="SOD94925.1"/>
    </source>
</evidence>
<keyword evidence="3" id="KW-1185">Reference proteome</keyword>
<dbReference type="RefSeq" id="WP_097128906.1">
    <property type="nucleotide sequence ID" value="NZ_OCNH01000004.1"/>
</dbReference>
<dbReference type="InterPro" id="IPR051396">
    <property type="entry name" value="Bact_Antivir_Def_Nuclease"/>
</dbReference>
<dbReference type="PANTHER" id="PTHR43581">
    <property type="entry name" value="ATP/GTP PHOSPHATASE"/>
    <property type="match status" value="1"/>
</dbReference>
<reference evidence="3" key="1">
    <citation type="submission" date="2017-09" db="EMBL/GenBank/DDBJ databases">
        <authorList>
            <person name="Varghese N."/>
            <person name="Submissions S."/>
        </authorList>
    </citation>
    <scope>NUCLEOTIDE SEQUENCE [LARGE SCALE GENOMIC DNA]</scope>
    <source>
        <strain evidence="3">DSM 29961</strain>
    </source>
</reference>
<feature type="domain" description="Endonuclease GajA/Old nuclease/RecF-like AAA" evidence="1">
    <location>
        <begin position="1"/>
        <end position="329"/>
    </location>
</feature>
<dbReference type="InterPro" id="IPR041685">
    <property type="entry name" value="AAA_GajA/Old/RecF-like"/>
</dbReference>
<dbReference type="Gene3D" id="3.40.50.300">
    <property type="entry name" value="P-loop containing nucleotide triphosphate hydrolases"/>
    <property type="match status" value="1"/>
</dbReference>
<dbReference type="AlphaFoldDB" id="A0A286GHB4"/>
<evidence type="ECO:0000259" key="1">
    <source>
        <dbReference type="Pfam" id="PF13175"/>
    </source>
</evidence>
<accession>A0A286GHB4</accession>
<dbReference type="SUPFAM" id="SSF52540">
    <property type="entry name" value="P-loop containing nucleoside triphosphate hydrolases"/>
    <property type="match status" value="1"/>
</dbReference>
<dbReference type="OrthoDB" id="9769293at2"/>
<dbReference type="EMBL" id="OCNH01000004">
    <property type="protein sequence ID" value="SOD94925.1"/>
    <property type="molecule type" value="Genomic_DNA"/>
</dbReference>
<dbReference type="Pfam" id="PF13175">
    <property type="entry name" value="AAA_15"/>
    <property type="match status" value="1"/>
</dbReference>
<sequence length="381" mass="43781">MLRSLEIQNYRNLRHLTIEKLGRVNLLVGKNNTGKTSVLEAVAIYASLYNESITIKSLLQRRGEYYTNRIREVLTGEKVTSENNLASLSSLYTDYIPKYFSSNNQGSDIYIGEQRIKDQHNPKSLAISFRKAYQTLRNDGSGREIIEYVTAEKEEDIGSREFRYEIHFWRNYLTQSIYSLNSDRLFNEPTIQMPNGALDQFQYVDSKNQSQNSVEALYSKIALSDKEDIIVNALKIIEPQTERFSLIENSKIIIKLTHRGIRNLSSMGDGVSRVFSIILAMVNCEGAYLLIDEFENGLHYSVQEKLWEIIFYLAERLNIQVFATTHSNDTIKAFGEVAKVKPEYNDAQLIKLRNVKGEISAVLFSTQDVEIATETDYLDLR</sequence>
<name>A0A286GHB4_9BACT</name>
<evidence type="ECO:0000313" key="3">
    <source>
        <dbReference type="Proteomes" id="UP000219452"/>
    </source>
</evidence>
<dbReference type="PANTHER" id="PTHR43581:SF4">
    <property type="entry name" value="ATP_GTP PHOSPHATASE"/>
    <property type="match status" value="1"/>
</dbReference>
<dbReference type="InterPro" id="IPR027417">
    <property type="entry name" value="P-loop_NTPase"/>
</dbReference>
<proteinExistence type="predicted"/>
<dbReference type="Proteomes" id="UP000219452">
    <property type="component" value="Unassembled WGS sequence"/>
</dbReference>
<gene>
    <name evidence="2" type="ORF">SAMN06269250_4685</name>
</gene>